<evidence type="ECO:0008006" key="4">
    <source>
        <dbReference type="Google" id="ProtNLM"/>
    </source>
</evidence>
<sequence length="77" mass="8581">MRLFIKDSERRPDPAPVKTDDRKVVLVGLVLWIVALGVMLALLPQLQSSGLVWLLWTVVVGFGLGLVLLVYTSKRHS</sequence>
<accession>A0A8J3GSL3</accession>
<dbReference type="RefSeq" id="WP_191283981.1">
    <property type="nucleotide sequence ID" value="NZ_BNAI01000007.1"/>
</dbReference>
<keyword evidence="1" id="KW-0472">Membrane</keyword>
<name>A0A8J3GSL3_9MICO</name>
<evidence type="ECO:0000313" key="2">
    <source>
        <dbReference type="EMBL" id="GHF23774.1"/>
    </source>
</evidence>
<reference evidence="2" key="2">
    <citation type="submission" date="2020-09" db="EMBL/GenBank/DDBJ databases">
        <authorList>
            <person name="Sun Q."/>
            <person name="Zhou Y."/>
        </authorList>
    </citation>
    <scope>NUCLEOTIDE SEQUENCE</scope>
    <source>
        <strain evidence="2">CGMCC 1.16548</strain>
    </source>
</reference>
<proteinExistence type="predicted"/>
<keyword evidence="3" id="KW-1185">Reference proteome</keyword>
<dbReference type="Pfam" id="PF10745">
    <property type="entry name" value="DUF2530"/>
    <property type="match status" value="1"/>
</dbReference>
<feature type="transmembrane region" description="Helical" evidence="1">
    <location>
        <begin position="50"/>
        <end position="71"/>
    </location>
</feature>
<protein>
    <recommendedName>
        <fullName evidence="4">DUF2530 domain-containing protein</fullName>
    </recommendedName>
</protein>
<dbReference type="Proteomes" id="UP000617531">
    <property type="component" value="Unassembled WGS sequence"/>
</dbReference>
<keyword evidence="1" id="KW-1133">Transmembrane helix</keyword>
<dbReference type="InterPro" id="IPR019681">
    <property type="entry name" value="DUF2530"/>
</dbReference>
<organism evidence="2 3">
    <name type="scientific">Pseudolysinimonas yzui</name>
    <dbReference type="NCBI Taxonomy" id="2708254"/>
    <lineage>
        <taxon>Bacteria</taxon>
        <taxon>Bacillati</taxon>
        <taxon>Actinomycetota</taxon>
        <taxon>Actinomycetes</taxon>
        <taxon>Micrococcales</taxon>
        <taxon>Microbacteriaceae</taxon>
        <taxon>Pseudolysinimonas</taxon>
    </lineage>
</organism>
<dbReference type="AlphaFoldDB" id="A0A8J3GSL3"/>
<evidence type="ECO:0000313" key="3">
    <source>
        <dbReference type="Proteomes" id="UP000617531"/>
    </source>
</evidence>
<keyword evidence="1" id="KW-0812">Transmembrane</keyword>
<feature type="transmembrane region" description="Helical" evidence="1">
    <location>
        <begin position="24"/>
        <end position="44"/>
    </location>
</feature>
<dbReference type="EMBL" id="BNAI01000007">
    <property type="protein sequence ID" value="GHF23774.1"/>
    <property type="molecule type" value="Genomic_DNA"/>
</dbReference>
<evidence type="ECO:0000256" key="1">
    <source>
        <dbReference type="SAM" id="Phobius"/>
    </source>
</evidence>
<comment type="caution">
    <text evidence="2">The sequence shown here is derived from an EMBL/GenBank/DDBJ whole genome shotgun (WGS) entry which is preliminary data.</text>
</comment>
<gene>
    <name evidence="2" type="ORF">GCM10011600_26170</name>
</gene>
<reference evidence="2" key="1">
    <citation type="journal article" date="2014" name="Int. J. Syst. Evol. Microbiol.">
        <title>Complete genome sequence of Corynebacterium casei LMG S-19264T (=DSM 44701T), isolated from a smear-ripened cheese.</title>
        <authorList>
            <consortium name="US DOE Joint Genome Institute (JGI-PGF)"/>
            <person name="Walter F."/>
            <person name="Albersmeier A."/>
            <person name="Kalinowski J."/>
            <person name="Ruckert C."/>
        </authorList>
    </citation>
    <scope>NUCLEOTIDE SEQUENCE</scope>
    <source>
        <strain evidence="2">CGMCC 1.16548</strain>
    </source>
</reference>